<protein>
    <submittedName>
        <fullName evidence="1">Uncharacterized protein</fullName>
    </submittedName>
</protein>
<reference evidence="1 2" key="2">
    <citation type="journal article" date="2018" name="Nature">
        <title>Mutant phenotypes for thousands of bacterial genes of unknown function.</title>
        <authorList>
            <person name="Price M.N."/>
            <person name="Wetmore K.M."/>
            <person name="Waters R.J."/>
            <person name="Callaghan M."/>
            <person name="Ray J."/>
            <person name="Liu H."/>
            <person name="Kuehl J.V."/>
            <person name="Melnyk R.A."/>
            <person name="Lamson J.S."/>
            <person name="Suh Y."/>
            <person name="Carlson H.K."/>
            <person name="Esquivel Z."/>
            <person name="Sadeeshkumar H."/>
            <person name="Chakraborty R."/>
            <person name="Zane G.M."/>
            <person name="Rubin B.E."/>
            <person name="Wall J.D."/>
            <person name="Visel A."/>
            <person name="Bristow J."/>
            <person name="Blow M.J."/>
            <person name="Arkin A.P."/>
            <person name="Deutschbauer A.M."/>
        </authorList>
    </citation>
    <scope>NUCLEOTIDE SEQUENCE [LARGE SCALE GENOMIC DNA]</scope>
    <source>
        <strain evidence="1 2">FW300-N1B4</strain>
    </source>
</reference>
<dbReference type="Proteomes" id="UP000076489">
    <property type="component" value="Unassembled WGS sequence"/>
</dbReference>
<sequence>MNTAADTVTIKQAIAAHLAADGWTRRADTDLDYVCFVAQKDYDTAVGKKTATIALEPRSEGFQLVGNYDSQGRNILSTTWFTIGKDLSAEEIIVGAAQFAVKVDAEVDQSYARRLYLRHDVPAEAT</sequence>
<proteinExistence type="predicted"/>
<gene>
    <name evidence="1" type="ORF">A1D17_03110</name>
</gene>
<reference evidence="2" key="1">
    <citation type="submission" date="2016-03" db="EMBL/GenBank/DDBJ databases">
        <authorList>
            <person name="Ray J."/>
            <person name="Price M."/>
            <person name="Deutschbauer A."/>
        </authorList>
    </citation>
    <scope>NUCLEOTIDE SEQUENCE [LARGE SCALE GENOMIC DNA]</scope>
    <source>
        <strain evidence="2">FW300-N1B4</strain>
    </source>
</reference>
<dbReference type="RefSeq" id="WP_063340593.1">
    <property type="nucleotide sequence ID" value="NZ_LUKJ01000002.1"/>
</dbReference>
<dbReference type="OrthoDB" id="6928262at2"/>
<dbReference type="EMBL" id="LUKJ01000002">
    <property type="protein sequence ID" value="KZN20545.1"/>
    <property type="molecule type" value="Genomic_DNA"/>
</dbReference>
<accession>A0A166QMT5</accession>
<organism evidence="1 2">
    <name type="scientific">Pseudomonas fluorescens</name>
    <dbReference type="NCBI Taxonomy" id="294"/>
    <lineage>
        <taxon>Bacteria</taxon>
        <taxon>Pseudomonadati</taxon>
        <taxon>Pseudomonadota</taxon>
        <taxon>Gammaproteobacteria</taxon>
        <taxon>Pseudomonadales</taxon>
        <taxon>Pseudomonadaceae</taxon>
        <taxon>Pseudomonas</taxon>
    </lineage>
</organism>
<dbReference type="AlphaFoldDB" id="A0A166QMT5"/>
<evidence type="ECO:0000313" key="2">
    <source>
        <dbReference type="Proteomes" id="UP000076489"/>
    </source>
</evidence>
<name>A0A166QMT5_PSEFL</name>
<comment type="caution">
    <text evidence="1">The sequence shown here is derived from an EMBL/GenBank/DDBJ whole genome shotgun (WGS) entry which is preliminary data.</text>
</comment>
<evidence type="ECO:0000313" key="1">
    <source>
        <dbReference type="EMBL" id="KZN20545.1"/>
    </source>
</evidence>